<proteinExistence type="predicted"/>
<accession>A0A9E4MZY2</accession>
<reference evidence="1" key="1">
    <citation type="journal article" date="2021" name="Proc. Natl. Acad. Sci. U.S.A.">
        <title>Global biogeography of chemosynthetic symbionts reveals both localized and globally distributed symbiont groups. .</title>
        <authorList>
            <person name="Osvatic J.T."/>
            <person name="Wilkins L.G.E."/>
            <person name="Leibrecht L."/>
            <person name="Leray M."/>
            <person name="Zauner S."/>
            <person name="Polzin J."/>
            <person name="Camacho Y."/>
            <person name="Gros O."/>
            <person name="van Gils J.A."/>
            <person name="Eisen J.A."/>
            <person name="Petersen J.M."/>
            <person name="Yuen B."/>
        </authorList>
    </citation>
    <scope>NUCLEOTIDE SEQUENCE</scope>
    <source>
        <strain evidence="1">MAGL173</strain>
    </source>
</reference>
<protein>
    <recommendedName>
        <fullName evidence="3">Polysaccharide lyase</fullName>
    </recommendedName>
</protein>
<name>A0A9E4MZY2_9GAMM</name>
<evidence type="ECO:0000313" key="1">
    <source>
        <dbReference type="EMBL" id="MCG7938225.1"/>
    </source>
</evidence>
<evidence type="ECO:0000313" key="2">
    <source>
        <dbReference type="Proteomes" id="UP000886687"/>
    </source>
</evidence>
<gene>
    <name evidence="1" type="ORF">JAZ04_05115</name>
</gene>
<sequence>MPGSRPYSGNRCIRLGYPADEAGVELQVNNLPYTTSLYTRKYEYYGSEWQTNWPVGLKTSRYFTEGRAYMSEKLIWQTYQGDPNDTHGRGMNNAIGNRDLEDVYQSHELFDNNLPYIRTGHWYKFETWMVLDSAVDANDGVLKIWIDDVLVYDNNSVPWRSSSRGVTTGTRWTNMWFGGNYSGAVFGDPSQTVYRYIDDLYLSTTLDRSPAPNPPVLE</sequence>
<evidence type="ECO:0008006" key="3">
    <source>
        <dbReference type="Google" id="ProtNLM"/>
    </source>
</evidence>
<organism evidence="1 2">
    <name type="scientific">Candidatus Thiodiazotropha lotti</name>
    <dbReference type="NCBI Taxonomy" id="2792787"/>
    <lineage>
        <taxon>Bacteria</taxon>
        <taxon>Pseudomonadati</taxon>
        <taxon>Pseudomonadota</taxon>
        <taxon>Gammaproteobacteria</taxon>
        <taxon>Chromatiales</taxon>
        <taxon>Sedimenticolaceae</taxon>
        <taxon>Candidatus Thiodiazotropha</taxon>
    </lineage>
</organism>
<comment type="caution">
    <text evidence="1">The sequence shown here is derived from an EMBL/GenBank/DDBJ whole genome shotgun (WGS) entry which is preliminary data.</text>
</comment>
<dbReference type="EMBL" id="JAEPDI010000002">
    <property type="protein sequence ID" value="MCG7938225.1"/>
    <property type="molecule type" value="Genomic_DNA"/>
</dbReference>
<dbReference type="Gene3D" id="2.60.120.200">
    <property type="match status" value="1"/>
</dbReference>
<dbReference type="Proteomes" id="UP000886687">
    <property type="component" value="Unassembled WGS sequence"/>
</dbReference>
<dbReference type="AlphaFoldDB" id="A0A9E4MZY2"/>